<keyword evidence="3 7" id="KW-0863">Zinc-finger</keyword>
<feature type="domain" description="C2H2-type" evidence="10">
    <location>
        <begin position="612"/>
        <end position="639"/>
    </location>
</feature>
<dbReference type="SMART" id="SM00868">
    <property type="entry name" value="zf-AD"/>
    <property type="match status" value="1"/>
</dbReference>
<organism evidence="12">
    <name type="scientific">Ceratitis capitata</name>
    <name type="common">Mediterranean fruit fly</name>
    <name type="synonym">Tephritis capitata</name>
    <dbReference type="NCBI Taxonomy" id="7213"/>
    <lineage>
        <taxon>Eukaryota</taxon>
        <taxon>Metazoa</taxon>
        <taxon>Ecdysozoa</taxon>
        <taxon>Arthropoda</taxon>
        <taxon>Hexapoda</taxon>
        <taxon>Insecta</taxon>
        <taxon>Pterygota</taxon>
        <taxon>Neoptera</taxon>
        <taxon>Endopterygota</taxon>
        <taxon>Diptera</taxon>
        <taxon>Brachycera</taxon>
        <taxon>Muscomorpha</taxon>
        <taxon>Tephritoidea</taxon>
        <taxon>Tephritidae</taxon>
        <taxon>Ceratitis</taxon>
        <taxon>Ceratitis</taxon>
    </lineage>
</organism>
<accession>W8BTF0</accession>
<dbReference type="GO" id="GO:0000981">
    <property type="term" value="F:DNA-binding transcription factor activity, RNA polymerase II-specific"/>
    <property type="evidence" value="ECO:0007669"/>
    <property type="project" value="TreeGrafter"/>
</dbReference>
<evidence type="ECO:0000256" key="3">
    <source>
        <dbReference type="ARBA" id="ARBA00022771"/>
    </source>
</evidence>
<feature type="binding site" evidence="8">
    <location>
        <position position="13"/>
    </location>
    <ligand>
        <name>Zn(2+)</name>
        <dbReference type="ChEBI" id="CHEBI:29105"/>
    </ligand>
</feature>
<evidence type="ECO:0000259" key="10">
    <source>
        <dbReference type="PROSITE" id="PS50157"/>
    </source>
</evidence>
<feature type="compositionally biased region" description="Basic and acidic residues" evidence="9">
    <location>
        <begin position="126"/>
        <end position="139"/>
    </location>
</feature>
<dbReference type="GO" id="GO:0000978">
    <property type="term" value="F:RNA polymerase II cis-regulatory region sequence-specific DNA binding"/>
    <property type="evidence" value="ECO:0007669"/>
    <property type="project" value="TreeGrafter"/>
</dbReference>
<feature type="compositionally biased region" description="Acidic residues" evidence="9">
    <location>
        <begin position="156"/>
        <end position="166"/>
    </location>
</feature>
<dbReference type="GO" id="GO:0005634">
    <property type="term" value="C:nucleus"/>
    <property type="evidence" value="ECO:0007669"/>
    <property type="project" value="InterPro"/>
</dbReference>
<evidence type="ECO:0000256" key="8">
    <source>
        <dbReference type="PROSITE-ProRule" id="PRU01263"/>
    </source>
</evidence>
<dbReference type="Pfam" id="PF13912">
    <property type="entry name" value="zf-C2H2_6"/>
    <property type="match status" value="1"/>
</dbReference>
<feature type="domain" description="ZAD" evidence="11">
    <location>
        <begin position="8"/>
        <end position="85"/>
    </location>
</feature>
<evidence type="ECO:0000313" key="12">
    <source>
        <dbReference type="EMBL" id="JAB96496.1"/>
    </source>
</evidence>
<dbReference type="FunFam" id="3.30.160.60:FF:000303">
    <property type="entry name" value="Zinc finger protein 41"/>
    <property type="match status" value="1"/>
</dbReference>
<evidence type="ECO:0000256" key="9">
    <source>
        <dbReference type="SAM" id="MobiDB-lite"/>
    </source>
</evidence>
<dbReference type="GO" id="GO:0008270">
    <property type="term" value="F:zinc ion binding"/>
    <property type="evidence" value="ECO:0007669"/>
    <property type="project" value="UniProtKB-UniRule"/>
</dbReference>
<dbReference type="AlphaFoldDB" id="W8BTF0"/>
<dbReference type="OrthoDB" id="6077919at2759"/>
<name>W8BTF0_CERCA</name>
<feature type="domain" description="C2H2-type" evidence="10">
    <location>
        <begin position="249"/>
        <end position="277"/>
    </location>
</feature>
<dbReference type="Pfam" id="PF12874">
    <property type="entry name" value="zf-met"/>
    <property type="match status" value="1"/>
</dbReference>
<reference evidence="12" key="2">
    <citation type="journal article" date="2014" name="BMC Genomics">
        <title>A genomic perspective to assessing quality of mass-reared SIT flies used in Mediterranean fruit fly (Ceratitis capitata) eradication in California.</title>
        <authorList>
            <person name="Calla B."/>
            <person name="Hall B."/>
            <person name="Hou S."/>
            <person name="Geib S.M."/>
        </authorList>
    </citation>
    <scope>NUCLEOTIDE SEQUENCE</scope>
</reference>
<dbReference type="SUPFAM" id="SSF57667">
    <property type="entry name" value="beta-beta-alpha zinc fingers"/>
    <property type="match status" value="6"/>
</dbReference>
<evidence type="ECO:0000256" key="5">
    <source>
        <dbReference type="ARBA" id="ARBA00023242"/>
    </source>
</evidence>
<evidence type="ECO:0000256" key="2">
    <source>
        <dbReference type="ARBA" id="ARBA00022737"/>
    </source>
</evidence>
<sequence>MNDNSIKTYCRACMRVIFEGAVNLNYSVLADAKTLFTYFNACTQLQAELGDELPQILCRSCAQHLQDAYNFIRKAKQTEKKLKKILAKQKAKNHGANGQQENIMHFEYDPLEEVATMECGSDLDTGSERKDEDDMKADDNNSELEVTELNLISERNDEDTEDGTNDGDDKNVSITKDNSKGSVKHNCADNDFIVDLDSDYSMQSDEEEKDIVISKNNRVVHTGCSLCDYKYTTLSKLKEHIFQMHKSHILCLKCPKVYEFPNELQMHEYLVHATESPMQCNWCRQTFKREELPKHFQNRHWDAHKKYFPQNRSLGQSTSDTSEFPCESCEKSFPSILELADHTKECKFNCPICLKSFKKLCSYRAHLRRIHDRTIRSIKKEFKGGQEQQESTIREDMESESNQHSDKEDNSTKLYACPFCDKLFKHRTSFYNHKTQEHQDMISTDDNSTISANVEIEESKLKYPDKSTRKFLCSFCPRDFSTEISVKSHEKKIHLGERPEQEPCPICKKKFDPIYLKKHMQSVHTSERKFICDVCGVSFKSYLLMYSHKLLHFERNFQCTICKKKFIRSSDLKVHMRMHTGEEPFACHICDKRFKIRVRLTYHLKQHEGHKWKCKECGKEFNQIKQLKNHSYKHTGMPYRCSLCHYACAERNNLRKHLHRVHNMTLTNEEYNDMFRENTGRNSHVKTLEELKFEEQSLELELQAEDQSNKHDESS</sequence>
<protein>
    <submittedName>
        <fullName evidence="12">Zinc finger protein 160</fullName>
    </submittedName>
</protein>
<proteinExistence type="evidence at transcript level"/>
<comment type="similarity">
    <text evidence="6">Belongs to the snail C2H2-type zinc-finger protein family.</text>
</comment>
<evidence type="ECO:0000256" key="4">
    <source>
        <dbReference type="ARBA" id="ARBA00022833"/>
    </source>
</evidence>
<feature type="binding site" evidence="8">
    <location>
        <position position="10"/>
    </location>
    <ligand>
        <name>Zn(2+)</name>
        <dbReference type="ChEBI" id="CHEBI:29105"/>
    </ligand>
</feature>
<feature type="domain" description="C2H2-type" evidence="10">
    <location>
        <begin position="415"/>
        <end position="438"/>
    </location>
</feature>
<evidence type="ECO:0000256" key="1">
    <source>
        <dbReference type="ARBA" id="ARBA00022723"/>
    </source>
</evidence>
<dbReference type="PANTHER" id="PTHR24388">
    <property type="entry name" value="ZINC FINGER PROTEIN"/>
    <property type="match status" value="1"/>
</dbReference>
<dbReference type="Pfam" id="PF00096">
    <property type="entry name" value="zf-C2H2"/>
    <property type="match status" value="3"/>
</dbReference>
<evidence type="ECO:0000256" key="7">
    <source>
        <dbReference type="PROSITE-ProRule" id="PRU00042"/>
    </source>
</evidence>
<dbReference type="InterPro" id="IPR050527">
    <property type="entry name" value="Snail/Krueppel_Znf"/>
</dbReference>
<dbReference type="PROSITE" id="PS00028">
    <property type="entry name" value="ZINC_FINGER_C2H2_1"/>
    <property type="match status" value="8"/>
</dbReference>
<dbReference type="PROSITE" id="PS51915">
    <property type="entry name" value="ZAD"/>
    <property type="match status" value="1"/>
</dbReference>
<dbReference type="PANTHER" id="PTHR24388:SF104">
    <property type="entry name" value="AT-RICH BINDING PROTEIN-RELATED"/>
    <property type="match status" value="1"/>
</dbReference>
<feature type="binding site" evidence="8">
    <location>
        <position position="58"/>
    </location>
    <ligand>
        <name>Zn(2+)</name>
        <dbReference type="ChEBI" id="CHEBI:29105"/>
    </ligand>
</feature>
<dbReference type="InterPro" id="IPR036236">
    <property type="entry name" value="Znf_C2H2_sf"/>
</dbReference>
<dbReference type="Pfam" id="PF07776">
    <property type="entry name" value="zf-AD"/>
    <property type="match status" value="1"/>
</dbReference>
<evidence type="ECO:0000259" key="11">
    <source>
        <dbReference type="PROSITE" id="PS51915"/>
    </source>
</evidence>
<dbReference type="SUPFAM" id="SSF57716">
    <property type="entry name" value="Glucocorticoid receptor-like (DNA-binding domain)"/>
    <property type="match status" value="1"/>
</dbReference>
<feature type="binding site" evidence="8">
    <location>
        <position position="61"/>
    </location>
    <ligand>
        <name>Zn(2+)</name>
        <dbReference type="ChEBI" id="CHEBI:29105"/>
    </ligand>
</feature>
<feature type="region of interest" description="Disordered" evidence="9">
    <location>
        <begin position="380"/>
        <end position="409"/>
    </location>
</feature>
<reference evidence="12" key="1">
    <citation type="submission" date="2013-07" db="EMBL/GenBank/DDBJ databases">
        <authorList>
            <person name="Geib S."/>
        </authorList>
    </citation>
    <scope>NUCLEOTIDE SEQUENCE</scope>
</reference>
<dbReference type="SMART" id="SM00355">
    <property type="entry name" value="ZnF_C2H2"/>
    <property type="match status" value="13"/>
</dbReference>
<gene>
    <name evidence="12" type="primary">ZN160</name>
</gene>
<feature type="compositionally biased region" description="Basic and acidic residues" evidence="9">
    <location>
        <begin position="392"/>
        <end position="409"/>
    </location>
</feature>
<dbReference type="Gene3D" id="3.30.160.60">
    <property type="entry name" value="Classic Zinc Finger"/>
    <property type="match status" value="8"/>
</dbReference>
<feature type="region of interest" description="Disordered" evidence="9">
    <location>
        <begin position="121"/>
        <end position="180"/>
    </location>
</feature>
<feature type="domain" description="C2H2-type" evidence="10">
    <location>
        <begin position="557"/>
        <end position="584"/>
    </location>
</feature>
<dbReference type="EMBL" id="GAMC01010059">
    <property type="protein sequence ID" value="JAB96496.1"/>
    <property type="molecule type" value="mRNA"/>
</dbReference>
<dbReference type="InterPro" id="IPR012934">
    <property type="entry name" value="Znf_AD"/>
</dbReference>
<keyword evidence="1 8" id="KW-0479">Metal-binding</keyword>
<keyword evidence="5" id="KW-0539">Nucleus</keyword>
<evidence type="ECO:0000256" key="6">
    <source>
        <dbReference type="ARBA" id="ARBA00037948"/>
    </source>
</evidence>
<keyword evidence="4 8" id="KW-0862">Zinc</keyword>
<feature type="domain" description="C2H2-type" evidence="10">
    <location>
        <begin position="585"/>
        <end position="612"/>
    </location>
</feature>
<dbReference type="Gene3D" id="3.40.1800.20">
    <property type="match status" value="1"/>
</dbReference>
<dbReference type="InterPro" id="IPR013087">
    <property type="entry name" value="Znf_C2H2_type"/>
</dbReference>
<feature type="domain" description="C2H2-type" evidence="10">
    <location>
        <begin position="348"/>
        <end position="371"/>
    </location>
</feature>
<feature type="domain" description="C2H2-type" evidence="10">
    <location>
        <begin position="471"/>
        <end position="499"/>
    </location>
</feature>
<keyword evidence="2" id="KW-0677">Repeat</keyword>
<dbReference type="PROSITE" id="PS50157">
    <property type="entry name" value="ZINC_FINGER_C2H2_2"/>
    <property type="match status" value="8"/>
</dbReference>
<feature type="domain" description="C2H2-type" evidence="10">
    <location>
        <begin position="639"/>
        <end position="662"/>
    </location>
</feature>